<organism evidence="2 4">
    <name type="scientific">Adineta ricciae</name>
    <name type="common">Rotifer</name>
    <dbReference type="NCBI Taxonomy" id="249248"/>
    <lineage>
        <taxon>Eukaryota</taxon>
        <taxon>Metazoa</taxon>
        <taxon>Spiralia</taxon>
        <taxon>Gnathifera</taxon>
        <taxon>Rotifera</taxon>
        <taxon>Eurotatoria</taxon>
        <taxon>Bdelloidea</taxon>
        <taxon>Adinetida</taxon>
        <taxon>Adinetidae</taxon>
        <taxon>Adineta</taxon>
    </lineage>
</organism>
<dbReference type="PANTHER" id="PTHR38075:SF1">
    <property type="entry name" value="DUF4139 DOMAIN-CONTAINING PROTEIN"/>
    <property type="match status" value="1"/>
</dbReference>
<sequence length="480" mass="55090">MYHFLLLFTMKIISVCFVLCWALFTNANNFSAIRIYSNLAEVVRTVDKLPLEFTNEEWRDIRSDSLWIFGENVTVTSQTISEKRKLMDGAKIYIRSPLSSEKNGIQLIKAVLVDEKRDLVKVEDPSIAASEPLYFTVRKEDIYRIDEPLEPKFTVNFTYTNPEKTQLFLSYLQSNIVWRTQYRLALYDDFSDLSAMASISNNGESPISVDQGELISGDINLEISNLRFNPSLRKTRLSEVKFFAFSAQADFAAADDAPPSVGPSQELAGLYVFPINKPFSVDVKSTYILSMFHPKTTVDRYGFISKSFSTQLTQGKAQRAYRLRSDRFLSEGSCMIREHDRIVGQTTIPNLAAKDKFEFAIGEDVDIVYKENVKLISSKQFNETNSIVINPNVQQDSLRTSVEITLRTGFVYEIHLEIENFKNRPVKVEYEQNGFSAYQRVKMLQTNKHHFIQESSTIKCNMTIPSQKKQSFIYSLELLK</sequence>
<dbReference type="EMBL" id="CAJNOJ010000195">
    <property type="protein sequence ID" value="CAF1273916.1"/>
    <property type="molecule type" value="Genomic_DNA"/>
</dbReference>
<evidence type="ECO:0000313" key="4">
    <source>
        <dbReference type="Proteomes" id="UP000663852"/>
    </source>
</evidence>
<reference evidence="2" key="1">
    <citation type="submission" date="2021-02" db="EMBL/GenBank/DDBJ databases">
        <authorList>
            <person name="Nowell W R."/>
        </authorList>
    </citation>
    <scope>NUCLEOTIDE SEQUENCE</scope>
</reference>
<dbReference type="Proteomes" id="UP000663852">
    <property type="component" value="Unassembled WGS sequence"/>
</dbReference>
<protein>
    <recommendedName>
        <fullName evidence="5">DUF4139 domain-containing protein</fullName>
    </recommendedName>
</protein>
<name>A0A815BN43_ADIRI</name>
<comment type="caution">
    <text evidence="2">The sequence shown here is derived from an EMBL/GenBank/DDBJ whole genome shotgun (WGS) entry which is preliminary data.</text>
</comment>
<accession>A0A815BN43</accession>
<dbReference type="EMBL" id="CAJNOR010001670">
    <property type="protein sequence ID" value="CAF1181202.1"/>
    <property type="molecule type" value="Genomic_DNA"/>
</dbReference>
<dbReference type="AlphaFoldDB" id="A0A815BN43"/>
<evidence type="ECO:0000313" key="1">
    <source>
        <dbReference type="EMBL" id="CAF1181202.1"/>
    </source>
</evidence>
<proteinExistence type="predicted"/>
<gene>
    <name evidence="2" type="ORF">EDS130_LOCUS29179</name>
    <name evidence="1" type="ORF">XAT740_LOCUS22588</name>
</gene>
<evidence type="ECO:0000313" key="3">
    <source>
        <dbReference type="Proteomes" id="UP000663828"/>
    </source>
</evidence>
<keyword evidence="3" id="KW-1185">Reference proteome</keyword>
<dbReference type="OrthoDB" id="9991521at2759"/>
<evidence type="ECO:0000313" key="2">
    <source>
        <dbReference type="EMBL" id="CAF1273916.1"/>
    </source>
</evidence>
<evidence type="ECO:0008006" key="5">
    <source>
        <dbReference type="Google" id="ProtNLM"/>
    </source>
</evidence>
<dbReference type="PANTHER" id="PTHR38075">
    <property type="entry name" value="DUF4139 DOMAIN-CONTAINING PROTEIN"/>
    <property type="match status" value="1"/>
</dbReference>
<dbReference type="Proteomes" id="UP000663828">
    <property type="component" value="Unassembled WGS sequence"/>
</dbReference>